<dbReference type="Proteomes" id="UP000001058">
    <property type="component" value="Unassembled WGS sequence"/>
</dbReference>
<dbReference type="GeneID" id="9627282"/>
<evidence type="ECO:0000256" key="1">
    <source>
        <dbReference type="SAM" id="MobiDB-lite"/>
    </source>
</evidence>
<feature type="region of interest" description="Disordered" evidence="1">
    <location>
        <begin position="59"/>
        <end position="123"/>
    </location>
</feature>
<proteinExistence type="predicted"/>
<dbReference type="InParanoid" id="D8U1W5"/>
<evidence type="ECO:0000313" key="3">
    <source>
        <dbReference type="Proteomes" id="UP000001058"/>
    </source>
</evidence>
<organism evidence="3">
    <name type="scientific">Volvox carteri f. nagariensis</name>
    <dbReference type="NCBI Taxonomy" id="3068"/>
    <lineage>
        <taxon>Eukaryota</taxon>
        <taxon>Viridiplantae</taxon>
        <taxon>Chlorophyta</taxon>
        <taxon>core chlorophytes</taxon>
        <taxon>Chlorophyceae</taxon>
        <taxon>CS clade</taxon>
        <taxon>Chlamydomonadales</taxon>
        <taxon>Volvocaceae</taxon>
        <taxon>Volvox</taxon>
    </lineage>
</organism>
<dbReference type="RefSeq" id="XP_002952632.1">
    <property type="nucleotide sequence ID" value="XM_002952586.1"/>
</dbReference>
<gene>
    <name evidence="2" type="ORF">VOLCADRAFT_105612</name>
</gene>
<keyword evidence="3" id="KW-1185">Reference proteome</keyword>
<dbReference type="KEGG" id="vcn:VOLCADRAFT_105612"/>
<protein>
    <submittedName>
        <fullName evidence="2">Uncharacterized protein</fullName>
    </submittedName>
</protein>
<sequence length="123" mass="13832">MHLFPPHARNIPNVPSSACNRNKLKGVKKAVAADACSGKQRHQEKVQSVVCNHTEQLPPTRVPMQVEPPCRPVPRRRQAPDPASTRLYSPRQEEEGVAREAQMQTATPQRQQLQPSQQQNDKT</sequence>
<accession>D8U1W5</accession>
<dbReference type="EMBL" id="GL378352">
    <property type="protein sequence ID" value="EFJ46185.1"/>
    <property type="molecule type" value="Genomic_DNA"/>
</dbReference>
<name>D8U1W5_VOLCA</name>
<dbReference type="AlphaFoldDB" id="D8U1W5"/>
<evidence type="ECO:0000313" key="2">
    <source>
        <dbReference type="EMBL" id="EFJ46185.1"/>
    </source>
</evidence>
<feature type="compositionally biased region" description="Low complexity" evidence="1">
    <location>
        <begin position="109"/>
        <end position="123"/>
    </location>
</feature>
<reference evidence="2 3" key="1">
    <citation type="journal article" date="2010" name="Science">
        <title>Genomic analysis of organismal complexity in the multicellular green alga Volvox carteri.</title>
        <authorList>
            <person name="Prochnik S.E."/>
            <person name="Umen J."/>
            <person name="Nedelcu A.M."/>
            <person name="Hallmann A."/>
            <person name="Miller S.M."/>
            <person name="Nishii I."/>
            <person name="Ferris P."/>
            <person name="Kuo A."/>
            <person name="Mitros T."/>
            <person name="Fritz-Laylin L.K."/>
            <person name="Hellsten U."/>
            <person name="Chapman J."/>
            <person name="Simakov O."/>
            <person name="Rensing S.A."/>
            <person name="Terry A."/>
            <person name="Pangilinan J."/>
            <person name="Kapitonov V."/>
            <person name="Jurka J."/>
            <person name="Salamov A."/>
            <person name="Shapiro H."/>
            <person name="Schmutz J."/>
            <person name="Grimwood J."/>
            <person name="Lindquist E."/>
            <person name="Lucas S."/>
            <person name="Grigoriev I.V."/>
            <person name="Schmitt R."/>
            <person name="Kirk D."/>
            <person name="Rokhsar D.S."/>
        </authorList>
    </citation>
    <scope>NUCLEOTIDE SEQUENCE [LARGE SCALE GENOMIC DNA]</scope>
    <source>
        <strain evidence="3">f. Nagariensis / Eve</strain>
    </source>
</reference>